<evidence type="ECO:0000313" key="3">
    <source>
        <dbReference type="EMBL" id="GLQ55326.1"/>
    </source>
</evidence>
<proteinExistence type="predicted"/>
<dbReference type="PANTHER" id="PTHR43244:SF1">
    <property type="entry name" value="5,10-METHYLENETETRAHYDROMETHANOPTERIN REDUCTASE"/>
    <property type="match status" value="1"/>
</dbReference>
<dbReference type="NCBIfam" id="TIGR03557">
    <property type="entry name" value="F420_G6P_family"/>
    <property type="match status" value="1"/>
</dbReference>
<evidence type="ECO:0000313" key="4">
    <source>
        <dbReference type="Proteomes" id="UP001156691"/>
    </source>
</evidence>
<dbReference type="NCBIfam" id="TIGR03885">
    <property type="entry name" value="flavin_revert"/>
    <property type="match status" value="1"/>
</dbReference>
<keyword evidence="4" id="KW-1185">Reference proteome</keyword>
<sequence>MTVKLGYHASHEQFSPRELIDCVVAAEEAGFDCVMSSDHSAPWCRAQGHSGFAWSWLGAAMQATTLPFGVISVPGGWRYHPAILAQAAATLAEMFPGRLQWLALGSGERLNEGMVGRGWPEKAERNDRLLAGAEIIRALLAGQRVTRRGPIAVEEAELYTLPRDPLPLVAGALTPATAEWAGGWADGLVTIGGSKEQLEEIISAFRRGGGSGKPIYLQVHLSYAETEEAARANAFEQWRCNAVDAQAAENLATPEAFEAHTAGVTPAEMDKHVRISAEPGQHAEWLIRDAELGFDAILLHNVGRNQKAFIDTFGSKVLPAVVSATAASH</sequence>
<protein>
    <submittedName>
        <fullName evidence="3">LLM class F420-dependent oxidoreductase</fullName>
    </submittedName>
</protein>
<keyword evidence="1" id="KW-0560">Oxidoreductase</keyword>
<dbReference type="SUPFAM" id="SSF51679">
    <property type="entry name" value="Bacterial luciferase-like"/>
    <property type="match status" value="1"/>
</dbReference>
<dbReference type="InterPro" id="IPR023907">
    <property type="entry name" value="Non-F420_Flavin_OxRdtase"/>
</dbReference>
<dbReference type="InterPro" id="IPR050564">
    <property type="entry name" value="F420-G6PD/mer"/>
</dbReference>
<dbReference type="Proteomes" id="UP001156691">
    <property type="component" value="Unassembled WGS sequence"/>
</dbReference>
<dbReference type="InterPro" id="IPR036661">
    <property type="entry name" value="Luciferase-like_sf"/>
</dbReference>
<gene>
    <name evidence="3" type="ORF">GCM10010862_25850</name>
</gene>
<feature type="domain" description="Luciferase-like" evidence="2">
    <location>
        <begin position="9"/>
        <end position="295"/>
    </location>
</feature>
<dbReference type="PANTHER" id="PTHR43244">
    <property type="match status" value="1"/>
</dbReference>
<dbReference type="EMBL" id="BSNS01000011">
    <property type="protein sequence ID" value="GLQ55326.1"/>
    <property type="molecule type" value="Genomic_DNA"/>
</dbReference>
<organism evidence="3 4">
    <name type="scientific">Devosia nitrariae</name>
    <dbReference type="NCBI Taxonomy" id="2071872"/>
    <lineage>
        <taxon>Bacteria</taxon>
        <taxon>Pseudomonadati</taxon>
        <taxon>Pseudomonadota</taxon>
        <taxon>Alphaproteobacteria</taxon>
        <taxon>Hyphomicrobiales</taxon>
        <taxon>Devosiaceae</taxon>
        <taxon>Devosia</taxon>
    </lineage>
</organism>
<dbReference type="InterPro" id="IPR011251">
    <property type="entry name" value="Luciferase-like_dom"/>
</dbReference>
<comment type="caution">
    <text evidence="3">The sequence shown here is derived from an EMBL/GenBank/DDBJ whole genome shotgun (WGS) entry which is preliminary data.</text>
</comment>
<name>A0ABQ5W5W5_9HYPH</name>
<dbReference type="Gene3D" id="3.20.20.30">
    <property type="entry name" value="Luciferase-like domain"/>
    <property type="match status" value="1"/>
</dbReference>
<reference evidence="4" key="1">
    <citation type="journal article" date="2019" name="Int. J. Syst. Evol. Microbiol.">
        <title>The Global Catalogue of Microorganisms (GCM) 10K type strain sequencing project: providing services to taxonomists for standard genome sequencing and annotation.</title>
        <authorList>
            <consortium name="The Broad Institute Genomics Platform"/>
            <consortium name="The Broad Institute Genome Sequencing Center for Infectious Disease"/>
            <person name="Wu L."/>
            <person name="Ma J."/>
        </authorList>
    </citation>
    <scope>NUCLEOTIDE SEQUENCE [LARGE SCALE GENOMIC DNA]</scope>
    <source>
        <strain evidence="4">NBRC 112416</strain>
    </source>
</reference>
<dbReference type="InterPro" id="IPR019945">
    <property type="entry name" value="F420_G6P_DH-rel"/>
</dbReference>
<accession>A0ABQ5W5W5</accession>
<evidence type="ECO:0000256" key="1">
    <source>
        <dbReference type="ARBA" id="ARBA00023002"/>
    </source>
</evidence>
<evidence type="ECO:0000259" key="2">
    <source>
        <dbReference type="Pfam" id="PF00296"/>
    </source>
</evidence>
<dbReference type="Pfam" id="PF00296">
    <property type="entry name" value="Bac_luciferase"/>
    <property type="match status" value="1"/>
</dbReference>
<dbReference type="RefSeq" id="WP_284340741.1">
    <property type="nucleotide sequence ID" value="NZ_BSNS01000011.1"/>
</dbReference>
<dbReference type="CDD" id="cd01097">
    <property type="entry name" value="Tetrahydromethanopterin_reductase"/>
    <property type="match status" value="1"/>
</dbReference>